<keyword evidence="1" id="KW-1133">Transmembrane helix</keyword>
<gene>
    <name evidence="2" type="ORF">HMPREF0661_08795</name>
</gene>
<dbReference type="Pfam" id="PF14093">
    <property type="entry name" value="DUF4271"/>
    <property type="match status" value="1"/>
</dbReference>
<keyword evidence="1" id="KW-0812">Transmembrane</keyword>
<dbReference type="RefSeq" id="WP_036865676.1">
    <property type="nucleotide sequence ID" value="NZ_JRNS01000431.1"/>
</dbReference>
<protein>
    <submittedName>
        <fullName evidence="2">Membrane protein</fullName>
    </submittedName>
</protein>
<name>A0A096BTU0_9BACT</name>
<keyword evidence="1" id="KW-0472">Membrane</keyword>
<feature type="transmembrane region" description="Helical" evidence="1">
    <location>
        <begin position="95"/>
        <end position="113"/>
    </location>
</feature>
<evidence type="ECO:0000313" key="2">
    <source>
        <dbReference type="EMBL" id="KGF46142.1"/>
    </source>
</evidence>
<dbReference type="Proteomes" id="UP000029578">
    <property type="component" value="Unassembled WGS sequence"/>
</dbReference>
<evidence type="ECO:0000313" key="3">
    <source>
        <dbReference type="Proteomes" id="UP000029578"/>
    </source>
</evidence>
<dbReference type="EMBL" id="JRNS01000431">
    <property type="protein sequence ID" value="KGF46142.1"/>
    <property type="molecule type" value="Genomic_DNA"/>
</dbReference>
<dbReference type="AlphaFoldDB" id="A0A096BTU0"/>
<accession>A0A096BTU0</accession>
<proteinExistence type="predicted"/>
<comment type="caution">
    <text evidence="2">The sequence shown here is derived from an EMBL/GenBank/DDBJ whole genome shotgun (WGS) entry which is preliminary data.</text>
</comment>
<dbReference type="InterPro" id="IPR025367">
    <property type="entry name" value="DUF4271"/>
</dbReference>
<organism evidence="2 3">
    <name type="scientific">Prevotella melaninogenica DNF00666</name>
    <dbReference type="NCBI Taxonomy" id="1401073"/>
    <lineage>
        <taxon>Bacteria</taxon>
        <taxon>Pseudomonadati</taxon>
        <taxon>Bacteroidota</taxon>
        <taxon>Bacteroidia</taxon>
        <taxon>Bacteroidales</taxon>
        <taxon>Prevotellaceae</taxon>
        <taxon>Prevotella</taxon>
    </lineage>
</organism>
<feature type="transmembrane region" description="Helical" evidence="1">
    <location>
        <begin position="220"/>
        <end position="240"/>
    </location>
</feature>
<feature type="transmembrane region" description="Helical" evidence="1">
    <location>
        <begin position="276"/>
        <end position="301"/>
    </location>
</feature>
<reference evidence="2 3" key="1">
    <citation type="submission" date="2014-07" db="EMBL/GenBank/DDBJ databases">
        <authorList>
            <person name="McCorrison J."/>
            <person name="Sanka R."/>
            <person name="Torralba M."/>
            <person name="Gillis M."/>
            <person name="Haft D.H."/>
            <person name="Methe B."/>
            <person name="Sutton G."/>
            <person name="Nelson K.E."/>
        </authorList>
    </citation>
    <scope>NUCLEOTIDE SEQUENCE [LARGE SCALE GENOMIC DNA]</scope>
    <source>
        <strain evidence="2 3">DNF00666</strain>
    </source>
</reference>
<feature type="transmembrane region" description="Helical" evidence="1">
    <location>
        <begin position="246"/>
        <end position="264"/>
    </location>
</feature>
<sequence length="310" mass="35227">MPTTDSIVRPSLLLKSTLAAGKKANVDSEGKAGQKTDSSILLRPKKQKKFQLTDFKFAEEGYFKGNKFFKLERGNNHADGVSGVLAPYAVSNDNVIAAMLLGCFVMAMVAFSLSRNFIERQIKSFFRVSRSKELAIETNEEMRFQTILIAQTSLLGSILYYLFVRDLGGGRLSNDTQLGAIGCFFGVFVAYFLFKYLVYGFVNWVFFDRKNNGQWRRTQVFLSSLEGVLLFPIVLLLVYFSLSLHAALIYTLIVMLCVKMLSFYKSYSIFFKRMGASLQIILYFCALELMPLMVLWGVLFITDNYLIINF</sequence>
<feature type="transmembrane region" description="Helical" evidence="1">
    <location>
        <begin position="176"/>
        <end position="199"/>
    </location>
</feature>
<evidence type="ECO:0000256" key="1">
    <source>
        <dbReference type="SAM" id="Phobius"/>
    </source>
</evidence>
<feature type="transmembrane region" description="Helical" evidence="1">
    <location>
        <begin position="146"/>
        <end position="164"/>
    </location>
</feature>